<evidence type="ECO:0000256" key="9">
    <source>
        <dbReference type="ARBA" id="ARBA00022801"/>
    </source>
</evidence>
<evidence type="ECO:0000259" key="20">
    <source>
        <dbReference type="Pfam" id="PF01433"/>
    </source>
</evidence>
<dbReference type="InterPro" id="IPR001930">
    <property type="entry name" value="Peptidase_M1"/>
</dbReference>
<feature type="binding site" evidence="18">
    <location>
        <position position="345"/>
    </location>
    <ligand>
        <name>Zn(2+)</name>
        <dbReference type="ChEBI" id="CHEBI:29105"/>
        <note>catalytic</note>
    </ligand>
</feature>
<keyword evidence="6" id="KW-0645">Protease</keyword>
<evidence type="ECO:0008006" key="24">
    <source>
        <dbReference type="Google" id="ProtNLM"/>
    </source>
</evidence>
<dbReference type="AlphaFoldDB" id="A0AAD7Z4V5"/>
<dbReference type="Proteomes" id="UP001233999">
    <property type="component" value="Unassembled WGS sequence"/>
</dbReference>
<evidence type="ECO:0000256" key="3">
    <source>
        <dbReference type="ARBA" id="ARBA00010136"/>
    </source>
</evidence>
<dbReference type="GO" id="GO:0043171">
    <property type="term" value="P:peptide catabolic process"/>
    <property type="evidence" value="ECO:0007669"/>
    <property type="project" value="TreeGrafter"/>
</dbReference>
<feature type="binding site" evidence="18">
    <location>
        <position position="341"/>
    </location>
    <ligand>
        <name>Zn(2+)</name>
        <dbReference type="ChEBI" id="CHEBI:29105"/>
        <note>catalytic</note>
    </ligand>
</feature>
<dbReference type="EMBL" id="JASPKZ010010667">
    <property type="protein sequence ID" value="KAJ9573939.1"/>
    <property type="molecule type" value="Genomic_DNA"/>
</dbReference>
<comment type="subcellular location">
    <subcellularLocation>
        <location evidence="2">Cell membrane</location>
        <topology evidence="2">Lipid-anchor</topology>
        <topology evidence="2">GPI-anchor</topology>
    </subcellularLocation>
    <subcellularLocation>
        <location evidence="1">Membrane</location>
        <topology evidence="1">Single-pass type II membrane protein</topology>
    </subcellularLocation>
</comment>
<name>A0AAD7Z4V5_DIPPU</name>
<keyword evidence="12" id="KW-1133">Transmembrane helix</keyword>
<dbReference type="Pfam" id="PF17900">
    <property type="entry name" value="Peptidase_M1_N"/>
    <property type="match status" value="1"/>
</dbReference>
<accession>A0AAD7Z4V5</accession>
<dbReference type="Pfam" id="PF01433">
    <property type="entry name" value="Peptidase_M1"/>
    <property type="match status" value="1"/>
</dbReference>
<evidence type="ECO:0000256" key="18">
    <source>
        <dbReference type="PIRSR" id="PIRSR634016-3"/>
    </source>
</evidence>
<dbReference type="Gene3D" id="1.10.390.10">
    <property type="entry name" value="Neutral Protease Domain 2"/>
    <property type="match status" value="1"/>
</dbReference>
<evidence type="ECO:0000256" key="1">
    <source>
        <dbReference type="ARBA" id="ARBA00004606"/>
    </source>
</evidence>
<keyword evidence="5" id="KW-0336">GPI-anchor</keyword>
<keyword evidence="14" id="KW-0472">Membrane</keyword>
<evidence type="ECO:0000256" key="11">
    <source>
        <dbReference type="ARBA" id="ARBA00022968"/>
    </source>
</evidence>
<dbReference type="InterPro" id="IPR050344">
    <property type="entry name" value="Peptidase_M1_aminopeptidases"/>
</dbReference>
<dbReference type="FunFam" id="2.60.40.1730:FF:000001">
    <property type="entry name" value="Leucyl-cystinyl aminopeptidase"/>
    <property type="match status" value="1"/>
</dbReference>
<evidence type="ECO:0000256" key="8">
    <source>
        <dbReference type="ARBA" id="ARBA00022723"/>
    </source>
</evidence>
<keyword evidence="23" id="KW-1185">Reference proteome</keyword>
<evidence type="ECO:0000256" key="14">
    <source>
        <dbReference type="ARBA" id="ARBA00023136"/>
    </source>
</evidence>
<keyword evidence="15" id="KW-0325">Glycoprotein</keyword>
<feature type="binding site" evidence="18">
    <location>
        <position position="364"/>
    </location>
    <ligand>
        <name>Zn(2+)</name>
        <dbReference type="ChEBI" id="CHEBI:29105"/>
        <note>catalytic</note>
    </ligand>
</feature>
<gene>
    <name evidence="22" type="ORF">L9F63_008681</name>
</gene>
<evidence type="ECO:0000256" key="7">
    <source>
        <dbReference type="ARBA" id="ARBA00022692"/>
    </source>
</evidence>
<dbReference type="GO" id="GO:0008270">
    <property type="term" value="F:zinc ion binding"/>
    <property type="evidence" value="ECO:0007669"/>
    <property type="project" value="InterPro"/>
</dbReference>
<dbReference type="PANTHER" id="PTHR11533:SF290">
    <property type="entry name" value="AMINOPEPTIDASE"/>
    <property type="match status" value="1"/>
</dbReference>
<organism evidence="22 23">
    <name type="scientific">Diploptera punctata</name>
    <name type="common">Pacific beetle cockroach</name>
    <dbReference type="NCBI Taxonomy" id="6984"/>
    <lineage>
        <taxon>Eukaryota</taxon>
        <taxon>Metazoa</taxon>
        <taxon>Ecdysozoa</taxon>
        <taxon>Arthropoda</taxon>
        <taxon>Hexapoda</taxon>
        <taxon>Insecta</taxon>
        <taxon>Pterygota</taxon>
        <taxon>Neoptera</taxon>
        <taxon>Polyneoptera</taxon>
        <taxon>Dictyoptera</taxon>
        <taxon>Blattodea</taxon>
        <taxon>Blaberoidea</taxon>
        <taxon>Blaberidae</taxon>
        <taxon>Diplopterinae</taxon>
        <taxon>Diploptera</taxon>
    </lineage>
</organism>
<sequence length="456" mass="52458">LHISLQSKETMNLKEAYWPENPGKHLTFGEAEKNKTDYRLDDNIKPSSYVINLQPDFGNFTFYGEVMITISASSPTNTITLHYNIMNITETTLLDKENNKTLNTNNTSDESKNFYIITAEEDLNADVNYYLNIKYVGYLINNSNIFYRSKCFENYVAAFTWLASTQFESTGARRAFPCFDEPKFKATFQINILRDGSRTSLSNAPLVETKQVDKVGSLFMDVFEVTPVMSSYLVAFVVSDFTRVNLTDEENNRTYSVWTQPELIDDANFALNISVQLINSMVEFTDFDFEFHKMDQAAIPDFSAGAMENWGLVTYRERLILVNHEKASVENEKQVATTISHEFGHQWFGDLVSPEWWKYIWLNEGFATYMEYFGVHTVKPEWRLDEQFVVDVIQNALAVDGVNSSHPITTDVYTPDEISSNFDNIIYDKAGSVLRSTEHFLTTDTFKKALQNYLKI</sequence>
<dbReference type="SUPFAM" id="SSF63737">
    <property type="entry name" value="Leukotriene A4 hydrolase N-terminal domain"/>
    <property type="match status" value="1"/>
</dbReference>
<keyword evidence="13" id="KW-0482">Metalloprotease</keyword>
<evidence type="ECO:0000256" key="15">
    <source>
        <dbReference type="ARBA" id="ARBA00023180"/>
    </source>
</evidence>
<evidence type="ECO:0000313" key="22">
    <source>
        <dbReference type="EMBL" id="KAJ9573939.1"/>
    </source>
</evidence>
<evidence type="ECO:0000256" key="12">
    <source>
        <dbReference type="ARBA" id="ARBA00022989"/>
    </source>
</evidence>
<evidence type="ECO:0000256" key="6">
    <source>
        <dbReference type="ARBA" id="ARBA00022670"/>
    </source>
</evidence>
<evidence type="ECO:0000256" key="5">
    <source>
        <dbReference type="ARBA" id="ARBA00022622"/>
    </source>
</evidence>
<protein>
    <recommendedName>
        <fullName evidence="24">Aminopeptidase N</fullName>
    </recommendedName>
</protein>
<feature type="site" description="Transition state stabilizer" evidence="19">
    <location>
        <position position="427"/>
    </location>
</feature>
<reference evidence="22" key="2">
    <citation type="submission" date="2023-05" db="EMBL/GenBank/DDBJ databases">
        <authorList>
            <person name="Fouks B."/>
        </authorList>
    </citation>
    <scope>NUCLEOTIDE SEQUENCE</scope>
    <source>
        <strain evidence="22">Stay&amp;Tobe</strain>
        <tissue evidence="22">Testes</tissue>
    </source>
</reference>
<feature type="active site" description="Proton acceptor" evidence="17">
    <location>
        <position position="342"/>
    </location>
</feature>
<evidence type="ECO:0000256" key="13">
    <source>
        <dbReference type="ARBA" id="ARBA00023049"/>
    </source>
</evidence>
<proteinExistence type="inferred from homology"/>
<comment type="similarity">
    <text evidence="3">Belongs to the peptidase M1 family.</text>
</comment>
<dbReference type="InterPro" id="IPR034016">
    <property type="entry name" value="M1_APN-typ"/>
</dbReference>
<evidence type="ECO:0000256" key="2">
    <source>
        <dbReference type="ARBA" id="ARBA00004609"/>
    </source>
</evidence>
<keyword evidence="9" id="KW-0378">Hydrolase</keyword>
<dbReference type="GO" id="GO:0042277">
    <property type="term" value="F:peptide binding"/>
    <property type="evidence" value="ECO:0007669"/>
    <property type="project" value="TreeGrafter"/>
</dbReference>
<dbReference type="PRINTS" id="PR00756">
    <property type="entry name" value="ALADIPTASE"/>
</dbReference>
<dbReference type="InterPro" id="IPR027268">
    <property type="entry name" value="Peptidase_M4/M1_CTD_sf"/>
</dbReference>
<dbReference type="GO" id="GO:0070006">
    <property type="term" value="F:metalloaminopeptidase activity"/>
    <property type="evidence" value="ECO:0007669"/>
    <property type="project" value="TreeGrafter"/>
</dbReference>
<dbReference type="GO" id="GO:0098552">
    <property type="term" value="C:side of membrane"/>
    <property type="evidence" value="ECO:0007669"/>
    <property type="project" value="UniProtKB-KW"/>
</dbReference>
<dbReference type="InterPro" id="IPR042097">
    <property type="entry name" value="Aminopeptidase_N-like_N_sf"/>
</dbReference>
<dbReference type="CDD" id="cd09601">
    <property type="entry name" value="M1_APN-Q_like"/>
    <property type="match status" value="1"/>
</dbReference>
<keyword evidence="10 18" id="KW-0862">Zinc</keyword>
<dbReference type="SUPFAM" id="SSF55486">
    <property type="entry name" value="Metalloproteases ('zincins'), catalytic domain"/>
    <property type="match status" value="1"/>
</dbReference>
<evidence type="ECO:0000256" key="16">
    <source>
        <dbReference type="ARBA" id="ARBA00023288"/>
    </source>
</evidence>
<evidence type="ECO:0000256" key="17">
    <source>
        <dbReference type="PIRSR" id="PIRSR634016-1"/>
    </source>
</evidence>
<keyword evidence="16" id="KW-0449">Lipoprotein</keyword>
<feature type="domain" description="Aminopeptidase N-like N-terminal" evidence="21">
    <location>
        <begin position="45"/>
        <end position="233"/>
    </location>
</feature>
<evidence type="ECO:0000313" key="23">
    <source>
        <dbReference type="Proteomes" id="UP001233999"/>
    </source>
</evidence>
<evidence type="ECO:0000256" key="19">
    <source>
        <dbReference type="PIRSR" id="PIRSR634016-4"/>
    </source>
</evidence>
<reference evidence="22" key="1">
    <citation type="journal article" date="2023" name="IScience">
        <title>Live-bearing cockroach genome reveals convergent evolutionary mechanisms linked to viviparity in insects and beyond.</title>
        <authorList>
            <person name="Fouks B."/>
            <person name="Harrison M.C."/>
            <person name="Mikhailova A.A."/>
            <person name="Marchal E."/>
            <person name="English S."/>
            <person name="Carruthers M."/>
            <person name="Jennings E.C."/>
            <person name="Chiamaka E.L."/>
            <person name="Frigard R.A."/>
            <person name="Pippel M."/>
            <person name="Attardo G.M."/>
            <person name="Benoit J.B."/>
            <person name="Bornberg-Bauer E."/>
            <person name="Tobe S.S."/>
        </authorList>
    </citation>
    <scope>NUCLEOTIDE SEQUENCE</scope>
    <source>
        <strain evidence="22">Stay&amp;Tobe</strain>
    </source>
</reference>
<keyword evidence="8 18" id="KW-0479">Metal-binding</keyword>
<dbReference type="PANTHER" id="PTHR11533">
    <property type="entry name" value="PROTEASE M1 ZINC METALLOPROTEASE"/>
    <property type="match status" value="1"/>
</dbReference>
<dbReference type="InterPro" id="IPR014782">
    <property type="entry name" value="Peptidase_M1_dom"/>
</dbReference>
<dbReference type="GO" id="GO:0006508">
    <property type="term" value="P:proteolysis"/>
    <property type="evidence" value="ECO:0007669"/>
    <property type="project" value="UniProtKB-KW"/>
</dbReference>
<dbReference type="Gene3D" id="2.60.40.1730">
    <property type="entry name" value="tricorn interacting facor f3 domain"/>
    <property type="match status" value="1"/>
</dbReference>
<feature type="non-terminal residue" evidence="22">
    <location>
        <position position="456"/>
    </location>
</feature>
<keyword evidence="11" id="KW-0735">Signal-anchor</keyword>
<dbReference type="GO" id="GO:0005886">
    <property type="term" value="C:plasma membrane"/>
    <property type="evidence" value="ECO:0007669"/>
    <property type="project" value="UniProtKB-SubCell"/>
</dbReference>
<dbReference type="FunFam" id="1.10.390.10:FF:000013">
    <property type="entry name" value="Aminopeptidase N"/>
    <property type="match status" value="1"/>
</dbReference>
<feature type="domain" description="Peptidase M1 membrane alanine aminopeptidase" evidence="20">
    <location>
        <begin position="269"/>
        <end position="455"/>
    </location>
</feature>
<dbReference type="GO" id="GO:0005615">
    <property type="term" value="C:extracellular space"/>
    <property type="evidence" value="ECO:0007669"/>
    <property type="project" value="TreeGrafter"/>
</dbReference>
<evidence type="ECO:0000256" key="4">
    <source>
        <dbReference type="ARBA" id="ARBA00022438"/>
    </source>
</evidence>
<comment type="cofactor">
    <cofactor evidence="18">
        <name>Zn(2+)</name>
        <dbReference type="ChEBI" id="CHEBI:29105"/>
    </cofactor>
    <text evidence="18">Binds 1 zinc ion per subunit.</text>
</comment>
<comment type="caution">
    <text evidence="22">The sequence shown here is derived from an EMBL/GenBank/DDBJ whole genome shotgun (WGS) entry which is preliminary data.</text>
</comment>
<dbReference type="GO" id="GO:0005737">
    <property type="term" value="C:cytoplasm"/>
    <property type="evidence" value="ECO:0007669"/>
    <property type="project" value="TreeGrafter"/>
</dbReference>
<keyword evidence="4" id="KW-0031">Aminopeptidase</keyword>
<keyword evidence="7" id="KW-0812">Transmembrane</keyword>
<dbReference type="InterPro" id="IPR045357">
    <property type="entry name" value="Aminopeptidase_N-like_N"/>
</dbReference>
<evidence type="ECO:0000259" key="21">
    <source>
        <dbReference type="Pfam" id="PF17900"/>
    </source>
</evidence>
<evidence type="ECO:0000256" key="10">
    <source>
        <dbReference type="ARBA" id="ARBA00022833"/>
    </source>
</evidence>